<feature type="transmembrane region" description="Helical" evidence="9">
    <location>
        <begin position="185"/>
        <end position="205"/>
    </location>
</feature>
<proteinExistence type="inferred from homology"/>
<organism evidence="11 12">
    <name type="scientific">Amphritea atlantica</name>
    <dbReference type="NCBI Taxonomy" id="355243"/>
    <lineage>
        <taxon>Bacteria</taxon>
        <taxon>Pseudomonadati</taxon>
        <taxon>Pseudomonadota</taxon>
        <taxon>Gammaproteobacteria</taxon>
        <taxon>Oceanospirillales</taxon>
        <taxon>Oceanospirillaceae</taxon>
        <taxon>Amphritea</taxon>
    </lineage>
</organism>
<dbReference type="Pfam" id="PF00528">
    <property type="entry name" value="BPD_transp_1"/>
    <property type="match status" value="1"/>
</dbReference>
<evidence type="ECO:0000313" key="11">
    <source>
        <dbReference type="EMBL" id="SER02131.1"/>
    </source>
</evidence>
<dbReference type="SUPFAM" id="SSF161098">
    <property type="entry name" value="MetI-like"/>
    <property type="match status" value="1"/>
</dbReference>
<dbReference type="STRING" id="355243.SAMN03080615_03638"/>
<dbReference type="NCBIfam" id="TIGR01726">
    <property type="entry name" value="HEQRo_perm_3TM"/>
    <property type="match status" value="1"/>
</dbReference>
<comment type="subcellular location">
    <subcellularLocation>
        <location evidence="1">Cell inner membrane</location>
        <topology evidence="1">Multi-pass membrane protein</topology>
    </subcellularLocation>
    <subcellularLocation>
        <location evidence="9">Cell membrane</location>
        <topology evidence="9">Multi-pass membrane protein</topology>
    </subcellularLocation>
</comment>
<dbReference type="PANTHER" id="PTHR30614">
    <property type="entry name" value="MEMBRANE COMPONENT OF AMINO ACID ABC TRANSPORTER"/>
    <property type="match status" value="1"/>
</dbReference>
<evidence type="ECO:0000256" key="9">
    <source>
        <dbReference type="RuleBase" id="RU363032"/>
    </source>
</evidence>
<evidence type="ECO:0000256" key="4">
    <source>
        <dbReference type="ARBA" id="ARBA00022475"/>
    </source>
</evidence>
<sequence>MDYTFQFGELLPYSDLIARGVLSTVILAIVTTVLGCLLGTLGAAARAGKQTFLSRAVGVYVELIRNTPFIVQLFFIFFGLPTIGIKLTAGEAGLLAMVINLAAYSTEIIRAGIESIPKGQLEAARTLGLSRTQTFTRVVLPPALEKIYPALTSQCIIVMLGSAVLSQISVEELTFAANFIQSRNFLSFEVYMVITVIYLLLAILMRQGFKLIHYFMFPNLRARS</sequence>
<name>A0A1H9KSI0_9GAMM</name>
<evidence type="ECO:0000256" key="1">
    <source>
        <dbReference type="ARBA" id="ARBA00004429"/>
    </source>
</evidence>
<accession>A0A1H9KSI0</accession>
<dbReference type="InterPro" id="IPR010065">
    <property type="entry name" value="AA_ABC_transptr_permease_3TM"/>
</dbReference>
<dbReference type="InterPro" id="IPR043429">
    <property type="entry name" value="ArtM/GltK/GlnP/TcyL/YhdX-like"/>
</dbReference>
<dbReference type="OrthoDB" id="9809799at2"/>
<keyword evidence="8 9" id="KW-0472">Membrane</keyword>
<evidence type="ECO:0000256" key="2">
    <source>
        <dbReference type="ARBA" id="ARBA00010072"/>
    </source>
</evidence>
<evidence type="ECO:0000313" key="12">
    <source>
        <dbReference type="Proteomes" id="UP000198749"/>
    </source>
</evidence>
<dbReference type="GO" id="GO:0006865">
    <property type="term" value="P:amino acid transport"/>
    <property type="evidence" value="ECO:0007669"/>
    <property type="project" value="UniProtKB-KW"/>
</dbReference>
<reference evidence="12" key="1">
    <citation type="submission" date="2016-10" db="EMBL/GenBank/DDBJ databases">
        <authorList>
            <person name="Varghese N."/>
            <person name="Submissions S."/>
        </authorList>
    </citation>
    <scope>NUCLEOTIDE SEQUENCE [LARGE SCALE GENOMIC DNA]</scope>
    <source>
        <strain evidence="12">DSM 18887</strain>
    </source>
</reference>
<comment type="similarity">
    <text evidence="2">Belongs to the binding-protein-dependent transport system permease family. HisMQ subfamily.</text>
</comment>
<keyword evidence="12" id="KW-1185">Reference proteome</keyword>
<dbReference type="CDD" id="cd06261">
    <property type="entry name" value="TM_PBP2"/>
    <property type="match status" value="1"/>
</dbReference>
<evidence type="ECO:0000256" key="6">
    <source>
        <dbReference type="ARBA" id="ARBA00022970"/>
    </source>
</evidence>
<dbReference type="InterPro" id="IPR000515">
    <property type="entry name" value="MetI-like"/>
</dbReference>
<dbReference type="GO" id="GO:0043190">
    <property type="term" value="C:ATP-binding cassette (ABC) transporter complex"/>
    <property type="evidence" value="ECO:0007669"/>
    <property type="project" value="InterPro"/>
</dbReference>
<keyword evidence="3 9" id="KW-0813">Transport</keyword>
<keyword evidence="4" id="KW-1003">Cell membrane</keyword>
<feature type="transmembrane region" description="Helical" evidence="9">
    <location>
        <begin position="20"/>
        <end position="45"/>
    </location>
</feature>
<gene>
    <name evidence="11" type="ORF">SAMN03080615_03638</name>
</gene>
<protein>
    <submittedName>
        <fullName evidence="11">Amino acid ABC transporter membrane protein 1, PAAT family (TC 3.A.1.3.-)</fullName>
    </submittedName>
</protein>
<keyword evidence="6" id="KW-0029">Amino-acid transport</keyword>
<dbReference type="PROSITE" id="PS50928">
    <property type="entry name" value="ABC_TM1"/>
    <property type="match status" value="1"/>
</dbReference>
<dbReference type="EMBL" id="FOGB01000014">
    <property type="protein sequence ID" value="SER02131.1"/>
    <property type="molecule type" value="Genomic_DNA"/>
</dbReference>
<evidence type="ECO:0000256" key="7">
    <source>
        <dbReference type="ARBA" id="ARBA00022989"/>
    </source>
</evidence>
<dbReference type="RefSeq" id="WP_091361031.1">
    <property type="nucleotide sequence ID" value="NZ_AP025284.1"/>
</dbReference>
<keyword evidence="7 9" id="KW-1133">Transmembrane helix</keyword>
<dbReference type="PANTHER" id="PTHR30614:SF35">
    <property type="entry name" value="ABC TRANSPORTER PERMEASE PROTEIN"/>
    <property type="match status" value="1"/>
</dbReference>
<dbReference type="InterPro" id="IPR035906">
    <property type="entry name" value="MetI-like_sf"/>
</dbReference>
<evidence type="ECO:0000256" key="5">
    <source>
        <dbReference type="ARBA" id="ARBA00022692"/>
    </source>
</evidence>
<feature type="transmembrane region" description="Helical" evidence="9">
    <location>
        <begin position="57"/>
        <end position="77"/>
    </location>
</feature>
<evidence type="ECO:0000256" key="3">
    <source>
        <dbReference type="ARBA" id="ARBA00022448"/>
    </source>
</evidence>
<dbReference type="Gene3D" id="1.10.3720.10">
    <property type="entry name" value="MetI-like"/>
    <property type="match status" value="1"/>
</dbReference>
<keyword evidence="5 9" id="KW-0812">Transmembrane</keyword>
<evidence type="ECO:0000256" key="8">
    <source>
        <dbReference type="ARBA" id="ARBA00023136"/>
    </source>
</evidence>
<feature type="domain" description="ABC transmembrane type-1" evidence="10">
    <location>
        <begin position="21"/>
        <end position="209"/>
    </location>
</feature>
<evidence type="ECO:0000259" key="10">
    <source>
        <dbReference type="PROSITE" id="PS50928"/>
    </source>
</evidence>
<dbReference type="Proteomes" id="UP000198749">
    <property type="component" value="Unassembled WGS sequence"/>
</dbReference>
<dbReference type="AlphaFoldDB" id="A0A1H9KSI0"/>
<dbReference type="GO" id="GO:0022857">
    <property type="term" value="F:transmembrane transporter activity"/>
    <property type="evidence" value="ECO:0007669"/>
    <property type="project" value="InterPro"/>
</dbReference>